<accession>A0A369J9K3</accession>
<gene>
    <name evidence="1" type="ORF">Hypma_001671</name>
</gene>
<evidence type="ECO:0000313" key="2">
    <source>
        <dbReference type="Proteomes" id="UP000076154"/>
    </source>
</evidence>
<dbReference type="OrthoDB" id="3000289at2759"/>
<evidence type="ECO:0000313" key="1">
    <source>
        <dbReference type="EMBL" id="RDB17115.1"/>
    </source>
</evidence>
<name>A0A369J9K3_HYPMA</name>
<dbReference type="InParanoid" id="A0A369J9K3"/>
<protein>
    <submittedName>
        <fullName evidence="1">Uncharacterized protein</fullName>
    </submittedName>
</protein>
<reference evidence="1" key="1">
    <citation type="submission" date="2018-04" db="EMBL/GenBank/DDBJ databases">
        <title>Whole genome sequencing of Hypsizygus marmoreus.</title>
        <authorList>
            <person name="Choi I.-G."/>
            <person name="Min B."/>
            <person name="Kim J.-G."/>
            <person name="Kim S."/>
            <person name="Oh Y.-L."/>
            <person name="Kong W.-S."/>
            <person name="Park H."/>
            <person name="Jeong J."/>
            <person name="Song E.-S."/>
        </authorList>
    </citation>
    <scope>NUCLEOTIDE SEQUENCE [LARGE SCALE GENOMIC DNA]</scope>
    <source>
        <strain evidence="1">51987-8</strain>
    </source>
</reference>
<sequence>MNLRQLNRLVQLSTNHREIDRDMYEAWLLLHEFYRISGSFQPGLHDRTICMILEMETWPLHASQRPSVLLHNAVHNYKWLPVDTTAFLGNHSNRTHSAGLQQPSNVHTFDIDVWAQYVLHHGRPGSDNHFAGIAMDRAFQVNYLTVFGYCLGITLALTTGSARASFMTMWAMVAARPQFYTEAVNEWNTHHPDKQYQAIAPGTNPVSLHCFIINEMHASNIGEYDVLKTLIRNGIPIEWVHHSYTYGFNYLNHHYLGSALHAALFNHVDNDCICRITQFSVPPTIPAWTGRSHDLVAASFTSTSLDAPNTSTSAPVSLPMPAMVEVPFVPDQAVLTTELRQASLASHPMEDVDLTGPSVTPANAAETGATVAATSTEVAAIITEPNGSIDDKGDTS</sequence>
<keyword evidence="2" id="KW-1185">Reference proteome</keyword>
<comment type="caution">
    <text evidence="1">The sequence shown here is derived from an EMBL/GenBank/DDBJ whole genome shotgun (WGS) entry which is preliminary data.</text>
</comment>
<proteinExistence type="predicted"/>
<dbReference type="EMBL" id="LUEZ02000113">
    <property type="protein sequence ID" value="RDB17115.1"/>
    <property type="molecule type" value="Genomic_DNA"/>
</dbReference>
<organism evidence="1 2">
    <name type="scientific">Hypsizygus marmoreus</name>
    <name type="common">White beech mushroom</name>
    <name type="synonym">Agaricus marmoreus</name>
    <dbReference type="NCBI Taxonomy" id="39966"/>
    <lineage>
        <taxon>Eukaryota</taxon>
        <taxon>Fungi</taxon>
        <taxon>Dikarya</taxon>
        <taxon>Basidiomycota</taxon>
        <taxon>Agaricomycotina</taxon>
        <taxon>Agaricomycetes</taxon>
        <taxon>Agaricomycetidae</taxon>
        <taxon>Agaricales</taxon>
        <taxon>Tricholomatineae</taxon>
        <taxon>Lyophyllaceae</taxon>
        <taxon>Hypsizygus</taxon>
    </lineage>
</organism>
<dbReference type="Proteomes" id="UP000076154">
    <property type="component" value="Unassembled WGS sequence"/>
</dbReference>
<dbReference type="AlphaFoldDB" id="A0A369J9K3"/>